<sequence length="38" mass="4179">MPEGNAKRTRRALGSTRVLDDIDDSLLITLPLVRSGQI</sequence>
<dbReference type="PATRIC" id="fig|1299331.3.peg.3880"/>
<protein>
    <submittedName>
        <fullName evidence="1">Uncharacterized protein</fullName>
    </submittedName>
</protein>
<dbReference type="AlphaFoldDB" id="X8CK71"/>
<reference evidence="1 2" key="1">
    <citation type="submission" date="2013-12" db="EMBL/GenBank/DDBJ databases">
        <authorList>
            <person name="Zelazny A."/>
            <person name="Olivier K."/>
            <person name="Holland S."/>
            <person name="Lenaerts A."/>
            <person name="Ordway D."/>
            <person name="DeGroote M.A."/>
            <person name="Parker T."/>
            <person name="Sizemore C."/>
            <person name="Tallon L.J."/>
            <person name="Sadzewicz L.K."/>
            <person name="Sengamalay N."/>
            <person name="Fraser C.M."/>
            <person name="Hine E."/>
            <person name="Shefchek K.A."/>
            <person name="Das S.P."/>
            <person name="Tettelin H."/>
        </authorList>
    </citation>
    <scope>NUCLEOTIDE SEQUENCE [LARGE SCALE GENOMIC DNA]</scope>
    <source>
        <strain evidence="1 2">1956</strain>
    </source>
</reference>
<evidence type="ECO:0000313" key="2">
    <source>
        <dbReference type="Proteomes" id="UP000020825"/>
    </source>
</evidence>
<proteinExistence type="predicted"/>
<gene>
    <name evidence="1" type="ORF">I550_3975</name>
</gene>
<comment type="caution">
    <text evidence="1">The sequence shown here is derived from an EMBL/GenBank/DDBJ whole genome shotgun (WGS) entry which is preliminary data.</text>
</comment>
<dbReference type="Proteomes" id="UP000020825">
    <property type="component" value="Unassembled WGS sequence"/>
</dbReference>
<dbReference type="EMBL" id="JAOG01000002">
    <property type="protein sequence ID" value="EUA55818.1"/>
    <property type="molecule type" value="Genomic_DNA"/>
</dbReference>
<accession>X8CK71</accession>
<name>X8CK71_MYCIT</name>
<organism evidence="1 2">
    <name type="scientific">Mycobacterium intracellulare 1956</name>
    <dbReference type="NCBI Taxonomy" id="1299331"/>
    <lineage>
        <taxon>Bacteria</taxon>
        <taxon>Bacillati</taxon>
        <taxon>Actinomycetota</taxon>
        <taxon>Actinomycetes</taxon>
        <taxon>Mycobacteriales</taxon>
        <taxon>Mycobacteriaceae</taxon>
        <taxon>Mycobacterium</taxon>
        <taxon>Mycobacterium avium complex (MAC)</taxon>
    </lineage>
</organism>
<evidence type="ECO:0000313" key="1">
    <source>
        <dbReference type="EMBL" id="EUA55818.1"/>
    </source>
</evidence>